<sequence>MKRKKKALANVIKIPIVIPKTPAILFILKSSGMDIYGIDKFHPPK</sequence>
<keyword evidence="2" id="KW-1185">Reference proteome</keyword>
<organism evidence="1 2">
    <name type="scientific">Iris pallida</name>
    <name type="common">Sweet iris</name>
    <dbReference type="NCBI Taxonomy" id="29817"/>
    <lineage>
        <taxon>Eukaryota</taxon>
        <taxon>Viridiplantae</taxon>
        <taxon>Streptophyta</taxon>
        <taxon>Embryophyta</taxon>
        <taxon>Tracheophyta</taxon>
        <taxon>Spermatophyta</taxon>
        <taxon>Magnoliopsida</taxon>
        <taxon>Liliopsida</taxon>
        <taxon>Asparagales</taxon>
        <taxon>Iridaceae</taxon>
        <taxon>Iridoideae</taxon>
        <taxon>Irideae</taxon>
        <taxon>Iris</taxon>
    </lineage>
</organism>
<evidence type="ECO:0000313" key="1">
    <source>
        <dbReference type="EMBL" id="KAJ6793292.1"/>
    </source>
</evidence>
<evidence type="ECO:0000313" key="2">
    <source>
        <dbReference type="Proteomes" id="UP001140949"/>
    </source>
</evidence>
<proteinExistence type="predicted"/>
<dbReference type="EMBL" id="JANAVB010043195">
    <property type="protein sequence ID" value="KAJ6793292.1"/>
    <property type="molecule type" value="Genomic_DNA"/>
</dbReference>
<dbReference type="Proteomes" id="UP001140949">
    <property type="component" value="Unassembled WGS sequence"/>
</dbReference>
<protein>
    <submittedName>
        <fullName evidence="1">NADH dehydrogenase subunit I (Chloroplast)</fullName>
    </submittedName>
</protein>
<reference evidence="1" key="1">
    <citation type="journal article" date="2023" name="GigaByte">
        <title>Genome assembly of the bearded iris, Iris pallida Lam.</title>
        <authorList>
            <person name="Bruccoleri R.E."/>
            <person name="Oakeley E.J."/>
            <person name="Faust A.M.E."/>
            <person name="Altorfer M."/>
            <person name="Dessus-Babus S."/>
            <person name="Burckhardt D."/>
            <person name="Oertli M."/>
            <person name="Naumann U."/>
            <person name="Petersen F."/>
            <person name="Wong J."/>
        </authorList>
    </citation>
    <scope>NUCLEOTIDE SEQUENCE</scope>
    <source>
        <strain evidence="1">GSM-AAB239-AS_SAM_17_03QT</strain>
    </source>
</reference>
<reference evidence="1" key="2">
    <citation type="submission" date="2023-04" db="EMBL/GenBank/DDBJ databases">
        <authorList>
            <person name="Bruccoleri R.E."/>
            <person name="Oakeley E.J."/>
            <person name="Faust A.-M."/>
            <person name="Dessus-Babus S."/>
            <person name="Altorfer M."/>
            <person name="Burckhardt D."/>
            <person name="Oertli M."/>
            <person name="Naumann U."/>
            <person name="Petersen F."/>
            <person name="Wong J."/>
        </authorList>
    </citation>
    <scope>NUCLEOTIDE SEQUENCE</scope>
    <source>
        <strain evidence="1">GSM-AAB239-AS_SAM_17_03QT</strain>
        <tissue evidence="1">Leaf</tissue>
    </source>
</reference>
<comment type="caution">
    <text evidence="1">The sequence shown here is derived from an EMBL/GenBank/DDBJ whole genome shotgun (WGS) entry which is preliminary data.</text>
</comment>
<accession>A0AAX6DN77</accession>
<gene>
    <name evidence="1" type="ORF">M6B38_112850</name>
</gene>
<dbReference type="AlphaFoldDB" id="A0AAX6DN77"/>
<name>A0AAX6DN77_IRIPA</name>